<protein>
    <submittedName>
        <fullName evidence="1">Uncharacterized protein</fullName>
    </submittedName>
</protein>
<sequence length="64" mass="7207">GELLIKDVPVEPDKETVLFQRCHLTVLDDQIVAECDSIEAGEKLAKLLMKDVFIRLKPVSVTKE</sequence>
<organism evidence="1">
    <name type="scientific">marine sediment metagenome</name>
    <dbReference type="NCBI Taxonomy" id="412755"/>
    <lineage>
        <taxon>unclassified sequences</taxon>
        <taxon>metagenomes</taxon>
        <taxon>ecological metagenomes</taxon>
    </lineage>
</organism>
<comment type="caution">
    <text evidence="1">The sequence shown here is derived from an EMBL/GenBank/DDBJ whole genome shotgun (WGS) entry which is preliminary data.</text>
</comment>
<dbReference type="AlphaFoldDB" id="X1TJW9"/>
<evidence type="ECO:0000313" key="1">
    <source>
        <dbReference type="EMBL" id="GAI87880.1"/>
    </source>
</evidence>
<proteinExistence type="predicted"/>
<reference evidence="1" key="1">
    <citation type="journal article" date="2014" name="Front. Microbiol.">
        <title>High frequency of phylogenetically diverse reductive dehalogenase-homologous genes in deep subseafloor sedimentary metagenomes.</title>
        <authorList>
            <person name="Kawai M."/>
            <person name="Futagami T."/>
            <person name="Toyoda A."/>
            <person name="Takaki Y."/>
            <person name="Nishi S."/>
            <person name="Hori S."/>
            <person name="Arai W."/>
            <person name="Tsubouchi T."/>
            <person name="Morono Y."/>
            <person name="Uchiyama I."/>
            <person name="Ito T."/>
            <person name="Fujiyama A."/>
            <person name="Inagaki F."/>
            <person name="Takami H."/>
        </authorList>
    </citation>
    <scope>NUCLEOTIDE SEQUENCE</scope>
    <source>
        <strain evidence="1">Expedition CK06-06</strain>
    </source>
</reference>
<dbReference type="EMBL" id="BARW01007535">
    <property type="protein sequence ID" value="GAI87880.1"/>
    <property type="molecule type" value="Genomic_DNA"/>
</dbReference>
<accession>X1TJW9</accession>
<gene>
    <name evidence="1" type="ORF">S12H4_15654</name>
</gene>
<feature type="non-terminal residue" evidence="1">
    <location>
        <position position="1"/>
    </location>
</feature>
<name>X1TJW9_9ZZZZ</name>